<name>A0A0C2F7U1_9BILA</name>
<reference evidence="1 2" key="1">
    <citation type="submission" date="2013-12" db="EMBL/GenBank/DDBJ databases">
        <title>Draft genome of the parsitic nematode Ancylostoma duodenale.</title>
        <authorList>
            <person name="Mitreva M."/>
        </authorList>
    </citation>
    <scope>NUCLEOTIDE SEQUENCE [LARGE SCALE GENOMIC DNA]</scope>
    <source>
        <strain evidence="1 2">Zhejiang</strain>
    </source>
</reference>
<accession>A0A0C2F7U1</accession>
<organism evidence="1 2">
    <name type="scientific">Ancylostoma duodenale</name>
    <dbReference type="NCBI Taxonomy" id="51022"/>
    <lineage>
        <taxon>Eukaryota</taxon>
        <taxon>Metazoa</taxon>
        <taxon>Ecdysozoa</taxon>
        <taxon>Nematoda</taxon>
        <taxon>Chromadorea</taxon>
        <taxon>Rhabditida</taxon>
        <taxon>Rhabditina</taxon>
        <taxon>Rhabditomorpha</taxon>
        <taxon>Strongyloidea</taxon>
        <taxon>Ancylostomatidae</taxon>
        <taxon>Ancylostomatinae</taxon>
        <taxon>Ancylostoma</taxon>
    </lineage>
</organism>
<proteinExistence type="predicted"/>
<evidence type="ECO:0000313" key="1">
    <source>
        <dbReference type="EMBL" id="KIH42969.1"/>
    </source>
</evidence>
<keyword evidence="2" id="KW-1185">Reference proteome</keyword>
<feature type="non-terminal residue" evidence="1">
    <location>
        <position position="152"/>
    </location>
</feature>
<dbReference type="Proteomes" id="UP000054047">
    <property type="component" value="Unassembled WGS sequence"/>
</dbReference>
<dbReference type="OrthoDB" id="5865933at2759"/>
<dbReference type="EMBL" id="KN790422">
    <property type="protein sequence ID" value="KIH42969.1"/>
    <property type="molecule type" value="Genomic_DNA"/>
</dbReference>
<gene>
    <name evidence="1" type="ORF">ANCDUO_27039</name>
</gene>
<protein>
    <submittedName>
        <fullName evidence="1">Uncharacterized protein</fullName>
    </submittedName>
</protein>
<dbReference type="AlphaFoldDB" id="A0A0C2F7U1"/>
<sequence length="152" mass="17432">MYAQFRPKRLHEYLIKCGLDKTAVPYDLDFAVRTCVQHKLEKSTVYLYCVSEMFSDAVDLALKAFEEEGITMAKECAHMMDPDEEDVIMGLEPNYNFYFSLYGLTKSEEMERREDGFHVHSFFLAEFVISKDANAANSIGLLKESGDVISIQ</sequence>
<evidence type="ECO:0000313" key="2">
    <source>
        <dbReference type="Proteomes" id="UP000054047"/>
    </source>
</evidence>